<reference evidence="6" key="1">
    <citation type="submission" date="2023-04" db="EMBL/GenBank/DDBJ databases">
        <title>Ambrosiozyma monospora NBRC 1965.</title>
        <authorList>
            <person name="Ichikawa N."/>
            <person name="Sato H."/>
            <person name="Tonouchi N."/>
        </authorList>
    </citation>
    <scope>NUCLEOTIDE SEQUENCE</scope>
    <source>
        <strain evidence="6">NBRC 1965</strain>
    </source>
</reference>
<organism evidence="6 7">
    <name type="scientific">Ambrosiozyma monospora</name>
    <name type="common">Yeast</name>
    <name type="synonym">Endomycopsis monosporus</name>
    <dbReference type="NCBI Taxonomy" id="43982"/>
    <lineage>
        <taxon>Eukaryota</taxon>
        <taxon>Fungi</taxon>
        <taxon>Dikarya</taxon>
        <taxon>Ascomycota</taxon>
        <taxon>Saccharomycotina</taxon>
        <taxon>Pichiomycetes</taxon>
        <taxon>Pichiales</taxon>
        <taxon>Pichiaceae</taxon>
        <taxon>Ambrosiozyma</taxon>
    </lineage>
</organism>
<evidence type="ECO:0000313" key="6">
    <source>
        <dbReference type="EMBL" id="GME68471.1"/>
    </source>
</evidence>
<sequence>MWKLDIHGIVTVHLFRPFQLLASPIVFLMALYASYVYGLFYLIITNISEAFYLTRGWSGTIATLPNVSLLLGVIIGSFGNMLWSMKYAKLVRDNGGQAIPEQRFPNMMAFSWFMPVGIFIFSWTCRAEIHWIAPCVGIAFTGIGFITIFQGCINYLVDMLPQYSASAIACNTFGRSIFAASFPLFAKQLFINLGVHWGGSVIGFIALGMIPIPFYFFKFGKSIREKSTFVH</sequence>
<dbReference type="Proteomes" id="UP001165063">
    <property type="component" value="Unassembled WGS sequence"/>
</dbReference>
<evidence type="ECO:0000256" key="2">
    <source>
        <dbReference type="ARBA" id="ARBA00022692"/>
    </source>
</evidence>
<dbReference type="AlphaFoldDB" id="A0A9W6SWT5"/>
<dbReference type="OrthoDB" id="9986881at2759"/>
<name>A0A9W6SWT5_AMBMO</name>
<feature type="transmembrane region" description="Helical" evidence="5">
    <location>
        <begin position="104"/>
        <end position="123"/>
    </location>
</feature>
<keyword evidence="7" id="KW-1185">Reference proteome</keyword>
<keyword evidence="2 5" id="KW-0812">Transmembrane</keyword>
<feature type="transmembrane region" description="Helical" evidence="5">
    <location>
        <begin position="64"/>
        <end position="83"/>
    </location>
</feature>
<feature type="transmembrane region" description="Helical" evidence="5">
    <location>
        <begin position="20"/>
        <end position="44"/>
    </location>
</feature>
<proteinExistence type="predicted"/>
<dbReference type="Gene3D" id="1.20.1250.20">
    <property type="entry name" value="MFS general substrate transporter like domains"/>
    <property type="match status" value="1"/>
</dbReference>
<dbReference type="GO" id="GO:0022857">
    <property type="term" value="F:transmembrane transporter activity"/>
    <property type="evidence" value="ECO:0007669"/>
    <property type="project" value="TreeGrafter"/>
</dbReference>
<dbReference type="PANTHER" id="PTHR23502:SF190">
    <property type="entry name" value="YALI0F08063P"/>
    <property type="match status" value="1"/>
</dbReference>
<evidence type="ECO:0000256" key="5">
    <source>
        <dbReference type="SAM" id="Phobius"/>
    </source>
</evidence>
<evidence type="ECO:0000313" key="7">
    <source>
        <dbReference type="Proteomes" id="UP001165063"/>
    </source>
</evidence>
<gene>
    <name evidence="6" type="ORF">Amon01_000903400</name>
</gene>
<accession>A0A9W6SWT5</accession>
<evidence type="ECO:0000256" key="3">
    <source>
        <dbReference type="ARBA" id="ARBA00022989"/>
    </source>
</evidence>
<comment type="caution">
    <text evidence="6">The sequence shown here is derived from an EMBL/GenBank/DDBJ whole genome shotgun (WGS) entry which is preliminary data.</text>
</comment>
<protein>
    <submittedName>
        <fullName evidence="6">Unnamed protein product</fullName>
    </submittedName>
</protein>
<dbReference type="GO" id="GO:0005886">
    <property type="term" value="C:plasma membrane"/>
    <property type="evidence" value="ECO:0007669"/>
    <property type="project" value="TreeGrafter"/>
</dbReference>
<evidence type="ECO:0000256" key="4">
    <source>
        <dbReference type="ARBA" id="ARBA00023136"/>
    </source>
</evidence>
<dbReference type="SUPFAM" id="SSF103473">
    <property type="entry name" value="MFS general substrate transporter"/>
    <property type="match status" value="1"/>
</dbReference>
<evidence type="ECO:0000256" key="1">
    <source>
        <dbReference type="ARBA" id="ARBA00004141"/>
    </source>
</evidence>
<dbReference type="EMBL" id="BSXU01009237">
    <property type="protein sequence ID" value="GME68471.1"/>
    <property type="molecule type" value="Genomic_DNA"/>
</dbReference>
<keyword evidence="3 5" id="KW-1133">Transmembrane helix</keyword>
<feature type="transmembrane region" description="Helical" evidence="5">
    <location>
        <begin position="197"/>
        <end position="217"/>
    </location>
</feature>
<dbReference type="InterPro" id="IPR036259">
    <property type="entry name" value="MFS_trans_sf"/>
</dbReference>
<dbReference type="PANTHER" id="PTHR23502">
    <property type="entry name" value="MAJOR FACILITATOR SUPERFAMILY"/>
    <property type="match status" value="1"/>
</dbReference>
<keyword evidence="4 5" id="KW-0472">Membrane</keyword>
<comment type="subcellular location">
    <subcellularLocation>
        <location evidence="1">Membrane</location>
        <topology evidence="1">Multi-pass membrane protein</topology>
    </subcellularLocation>
</comment>
<feature type="transmembrane region" description="Helical" evidence="5">
    <location>
        <begin position="129"/>
        <end position="153"/>
    </location>
</feature>